<dbReference type="InterPro" id="IPR047112">
    <property type="entry name" value="RecG/Mfd"/>
</dbReference>
<protein>
    <recommendedName>
        <fullName evidence="9">Transcription-repair-coupling factor</fullName>
        <shortName evidence="9">TRCF</shortName>
        <ecNumber evidence="9">3.6.4.-</ecNumber>
    </recommendedName>
</protein>
<accession>A0A5C6ZD94</accession>
<dbReference type="OrthoDB" id="9804325at2"/>
<keyword evidence="13" id="KW-1185">Reference proteome</keyword>
<evidence type="ECO:0000256" key="1">
    <source>
        <dbReference type="ARBA" id="ARBA00022490"/>
    </source>
</evidence>
<evidence type="ECO:0000259" key="11">
    <source>
        <dbReference type="PROSITE" id="PS51194"/>
    </source>
</evidence>
<dbReference type="SUPFAM" id="SSF143517">
    <property type="entry name" value="TRCF domain-like"/>
    <property type="match status" value="1"/>
</dbReference>
<dbReference type="RefSeq" id="WP_147088395.1">
    <property type="nucleotide sequence ID" value="NZ_VORM01000040.1"/>
</dbReference>
<dbReference type="InterPro" id="IPR027417">
    <property type="entry name" value="P-loop_NTPase"/>
</dbReference>
<comment type="caution">
    <text evidence="12">The sequence shown here is derived from an EMBL/GenBank/DDBJ whole genome shotgun (WGS) entry which is preliminary data.</text>
</comment>
<evidence type="ECO:0000256" key="9">
    <source>
        <dbReference type="HAMAP-Rule" id="MF_00969"/>
    </source>
</evidence>
<keyword evidence="5" id="KW-0347">Helicase</keyword>
<evidence type="ECO:0000256" key="7">
    <source>
        <dbReference type="ARBA" id="ARBA00023125"/>
    </source>
</evidence>
<dbReference type="PROSITE" id="PS51192">
    <property type="entry name" value="HELICASE_ATP_BIND_1"/>
    <property type="match status" value="1"/>
</dbReference>
<keyword evidence="4 9" id="KW-0378">Hydrolase</keyword>
<dbReference type="SUPFAM" id="SSF141259">
    <property type="entry name" value="CarD-like"/>
    <property type="match status" value="1"/>
</dbReference>
<evidence type="ECO:0000313" key="13">
    <source>
        <dbReference type="Proteomes" id="UP000321578"/>
    </source>
</evidence>
<dbReference type="PROSITE" id="PS51194">
    <property type="entry name" value="HELICASE_CTER"/>
    <property type="match status" value="1"/>
</dbReference>
<keyword evidence="6 9" id="KW-0067">ATP-binding</keyword>
<dbReference type="Gene3D" id="3.30.2060.10">
    <property type="entry name" value="Penicillin-binding protein 1b domain"/>
    <property type="match status" value="1"/>
</dbReference>
<feature type="domain" description="Helicase C-terminal" evidence="11">
    <location>
        <begin position="753"/>
        <end position="919"/>
    </location>
</feature>
<comment type="similarity">
    <text evidence="9">In the C-terminal section; belongs to the helicase family. RecG subfamily.</text>
</comment>
<dbReference type="InterPro" id="IPR005118">
    <property type="entry name" value="TRCF_C"/>
</dbReference>
<dbReference type="Gene3D" id="3.40.50.300">
    <property type="entry name" value="P-loop containing nucleotide triphosphate hydrolases"/>
    <property type="match status" value="2"/>
</dbReference>
<reference evidence="12 13" key="1">
    <citation type="submission" date="2019-08" db="EMBL/GenBank/DDBJ databases">
        <title>Genomes of Subsaximicrobium wynnwilliamsii strains.</title>
        <authorList>
            <person name="Bowman J.P."/>
        </authorList>
    </citation>
    <scope>NUCLEOTIDE SEQUENCE [LARGE SCALE GENOMIC DNA]</scope>
    <source>
        <strain evidence="12 13">2-80-2</strain>
    </source>
</reference>
<evidence type="ECO:0000256" key="2">
    <source>
        <dbReference type="ARBA" id="ARBA00022741"/>
    </source>
</evidence>
<dbReference type="CDD" id="cd17991">
    <property type="entry name" value="DEXHc_TRCF"/>
    <property type="match status" value="1"/>
</dbReference>
<keyword evidence="7 9" id="KW-0238">DNA-binding</keyword>
<dbReference type="InterPro" id="IPR041471">
    <property type="entry name" value="UvrB_inter"/>
</dbReference>
<dbReference type="PANTHER" id="PTHR47964">
    <property type="entry name" value="ATP-DEPENDENT DNA HELICASE HOMOLOG RECG, CHLOROPLASTIC"/>
    <property type="match status" value="1"/>
</dbReference>
<comment type="subcellular location">
    <subcellularLocation>
        <location evidence="9">Cytoplasm</location>
    </subcellularLocation>
</comment>
<dbReference type="Pfam" id="PF03461">
    <property type="entry name" value="TRCF"/>
    <property type="match status" value="1"/>
</dbReference>
<dbReference type="Pfam" id="PF00270">
    <property type="entry name" value="DEAD"/>
    <property type="match status" value="1"/>
</dbReference>
<evidence type="ECO:0000256" key="6">
    <source>
        <dbReference type="ARBA" id="ARBA00022840"/>
    </source>
</evidence>
<dbReference type="SMART" id="SM00487">
    <property type="entry name" value="DEXDc"/>
    <property type="match status" value="1"/>
</dbReference>
<sequence length="1124" mass="128388">MSKLQLSKLYAQALQTQNLHSAIANSDDSQNDIPAKIHLKGLVGSSLSLVVSETFKASDKPFLLIFDDKEEAAFHLNDLETLLNQKDVLFYPGSYRRPYQIEETDNANVLLRAEVLNRINSRKKPALIVTYPDALFEKVVTRRELEKNTLKIKLGDQLSIDFVNEILFEYQFKRVDFVTEPGEFSVRGGIVDVFSFSHDEPYRIEFFGDEVDSIRTFDVQTQLSTEQIKKIGVIPNVANKFLQETRQSFLEYLSQKTVVFTKNTALLFDRIDDNFSKAREAFDKLSSEVKRTAPETLFCSSTLLKKQLLEFSIVEIGNSSLFSEEKIECNTSPQPSFNKQFNLLIEDLNAHHDQGYTNYIACASEQQAKRFHDIFDDATAAHHMSMENGKHYQTIVLSLYQGFVDHIQKITCYTDHQIFERYHKFHLKNGYAKKQAITLKELTNLDIGDYVTHIDHGIGKFGGLQKIDVEGKKQEAIKLIYGERDILYLSIHSLHKITKFNGKDGKPPKIYKLGSKAWKVLKQKTKSRVKEIAFNLIQVYAKRKLEKGFQYMPDSSLQHELEASFIYEDTPDQTASTADIKADMESERPMDRLVCGDVGFGKTEVAIRAAFKAVDNGKQVAVLVPTTILAYQHSRTFAERLKEFPVTVDYLNRFRTAKEKRETLEKLEKGHVDILIGTHQLVNKNVKFKDLGLLIVDEEQKFGVAVKEKLKTLKDNVDVLTLTATPIPRTLQFSLMAARDLSVITTPPPNRYPIESHVVRFSEETIRDAINYEIQRGGQIFFIHNRIENIKEVAGLIQRLVPDAKIGIGHGQMEGKRLEQLMLAFINGEFDVLVSTTIVESGLDVPNANTIFINHANNFGLSDLHQMRGRVGRSNKKAFCYFITPDFSSMTNDARKRITALEQFTELGSGFNIAMKDLEIRGAGDLLGGEQSGFISDIGFDTYQKILNEAIEELKENEFKDLYEDDGSEKEYVKDLSIDTDFELLFPDDYVNNIAERLNLYTKLNTLKTEEELKTFASEIIDRFGEMPVQVVDLLNSVRVKWIATRIGLEKIVMKKGRFIGYFINDQKSGFYQSDHFSKVLKYVQSHPQECKMKEKQTRNGLRLLLTFENIKSVKQALSKLQGI</sequence>
<dbReference type="GO" id="GO:0005737">
    <property type="term" value="C:cytoplasm"/>
    <property type="evidence" value="ECO:0007669"/>
    <property type="project" value="UniProtKB-SubCell"/>
</dbReference>
<keyword evidence="8 9" id="KW-0234">DNA repair</keyword>
<proteinExistence type="inferred from homology"/>
<keyword evidence="1 9" id="KW-0963">Cytoplasm</keyword>
<dbReference type="InterPro" id="IPR036101">
    <property type="entry name" value="CarD-like/TRCF_RID_sf"/>
</dbReference>
<dbReference type="SMART" id="SM00490">
    <property type="entry name" value="HELICc"/>
    <property type="match status" value="1"/>
</dbReference>
<dbReference type="GO" id="GO:0005524">
    <property type="term" value="F:ATP binding"/>
    <property type="evidence" value="ECO:0007669"/>
    <property type="project" value="UniProtKB-UniRule"/>
</dbReference>
<dbReference type="HAMAP" id="MF_00969">
    <property type="entry name" value="TRCF"/>
    <property type="match status" value="1"/>
</dbReference>
<dbReference type="InterPro" id="IPR037235">
    <property type="entry name" value="TRCF-like_C_D7"/>
</dbReference>
<gene>
    <name evidence="9 12" type="primary">mfd</name>
    <name evidence="12" type="ORF">ESY86_19520</name>
</gene>
<dbReference type="GO" id="GO:0000716">
    <property type="term" value="P:transcription-coupled nucleotide-excision repair, DNA damage recognition"/>
    <property type="evidence" value="ECO:0007669"/>
    <property type="project" value="UniProtKB-UniRule"/>
</dbReference>
<dbReference type="SMART" id="SM01058">
    <property type="entry name" value="CarD_TRCF"/>
    <property type="match status" value="1"/>
</dbReference>
<dbReference type="GO" id="GO:0003678">
    <property type="term" value="F:DNA helicase activity"/>
    <property type="evidence" value="ECO:0007669"/>
    <property type="project" value="TreeGrafter"/>
</dbReference>
<organism evidence="12 13">
    <name type="scientific">Subsaximicrobium wynnwilliamsii</name>
    <dbReference type="NCBI Taxonomy" id="291179"/>
    <lineage>
        <taxon>Bacteria</taxon>
        <taxon>Pseudomonadati</taxon>
        <taxon>Bacteroidota</taxon>
        <taxon>Flavobacteriia</taxon>
        <taxon>Flavobacteriales</taxon>
        <taxon>Flavobacteriaceae</taxon>
        <taxon>Subsaximicrobium</taxon>
    </lineage>
</organism>
<dbReference type="InterPro" id="IPR011545">
    <property type="entry name" value="DEAD/DEAH_box_helicase_dom"/>
</dbReference>
<dbReference type="Gene3D" id="2.40.10.170">
    <property type="match status" value="1"/>
</dbReference>
<feature type="domain" description="Helicase ATP-binding" evidence="10">
    <location>
        <begin position="583"/>
        <end position="744"/>
    </location>
</feature>
<evidence type="ECO:0000256" key="5">
    <source>
        <dbReference type="ARBA" id="ARBA00022806"/>
    </source>
</evidence>
<comment type="function">
    <text evidence="9">Couples transcription and DNA repair by recognizing RNA polymerase (RNAP) stalled at DNA lesions. Mediates ATP-dependent release of RNAP and its truncated transcript from the DNA, and recruitment of nucleotide excision repair machinery to the damaged site.</text>
</comment>
<evidence type="ECO:0000256" key="8">
    <source>
        <dbReference type="ARBA" id="ARBA00023204"/>
    </source>
</evidence>
<name>A0A5C6ZD94_9FLAO</name>
<dbReference type="AlphaFoldDB" id="A0A5C6ZD94"/>
<dbReference type="InterPro" id="IPR004576">
    <property type="entry name" value="Mfd"/>
</dbReference>
<dbReference type="Pfam" id="PF02559">
    <property type="entry name" value="CarD_TRCF_RID"/>
    <property type="match status" value="1"/>
</dbReference>
<evidence type="ECO:0000256" key="4">
    <source>
        <dbReference type="ARBA" id="ARBA00022801"/>
    </source>
</evidence>
<dbReference type="InterPro" id="IPR014001">
    <property type="entry name" value="Helicase_ATP-bd"/>
</dbReference>
<dbReference type="EC" id="3.6.4.-" evidence="9"/>
<keyword evidence="2 9" id="KW-0547">Nucleotide-binding</keyword>
<evidence type="ECO:0000256" key="3">
    <source>
        <dbReference type="ARBA" id="ARBA00022763"/>
    </source>
</evidence>
<dbReference type="EMBL" id="VORO01000041">
    <property type="protein sequence ID" value="TXD86730.1"/>
    <property type="molecule type" value="Genomic_DNA"/>
</dbReference>
<dbReference type="GO" id="GO:0006355">
    <property type="term" value="P:regulation of DNA-templated transcription"/>
    <property type="evidence" value="ECO:0007669"/>
    <property type="project" value="UniProtKB-UniRule"/>
</dbReference>
<dbReference type="SUPFAM" id="SSF52540">
    <property type="entry name" value="P-loop containing nucleoside triphosphate hydrolases"/>
    <property type="match status" value="4"/>
</dbReference>
<dbReference type="GO" id="GO:0016787">
    <property type="term" value="F:hydrolase activity"/>
    <property type="evidence" value="ECO:0007669"/>
    <property type="project" value="UniProtKB-KW"/>
</dbReference>
<comment type="similarity">
    <text evidence="9">In the N-terminal section; belongs to the UvrB family.</text>
</comment>
<evidence type="ECO:0000259" key="10">
    <source>
        <dbReference type="PROSITE" id="PS51192"/>
    </source>
</evidence>
<dbReference type="Proteomes" id="UP000321578">
    <property type="component" value="Unassembled WGS sequence"/>
</dbReference>
<dbReference type="SMART" id="SM00982">
    <property type="entry name" value="TRCF"/>
    <property type="match status" value="1"/>
</dbReference>
<dbReference type="GO" id="GO:0003684">
    <property type="term" value="F:damaged DNA binding"/>
    <property type="evidence" value="ECO:0007669"/>
    <property type="project" value="InterPro"/>
</dbReference>
<dbReference type="Pfam" id="PF00271">
    <property type="entry name" value="Helicase_C"/>
    <property type="match status" value="1"/>
</dbReference>
<dbReference type="InterPro" id="IPR001650">
    <property type="entry name" value="Helicase_C-like"/>
</dbReference>
<evidence type="ECO:0000313" key="12">
    <source>
        <dbReference type="EMBL" id="TXD86730.1"/>
    </source>
</evidence>
<dbReference type="Gene3D" id="3.90.1150.50">
    <property type="entry name" value="Transcription-repair-coupling factor, D7 domain"/>
    <property type="match status" value="1"/>
</dbReference>
<dbReference type="NCBIfam" id="TIGR00580">
    <property type="entry name" value="mfd"/>
    <property type="match status" value="1"/>
</dbReference>
<keyword evidence="3 9" id="KW-0227">DNA damage</keyword>
<dbReference type="InterPro" id="IPR003711">
    <property type="entry name" value="CarD-like/TRCF_RID"/>
</dbReference>
<dbReference type="Pfam" id="PF17757">
    <property type="entry name" value="UvrB_inter"/>
    <property type="match status" value="1"/>
</dbReference>
<dbReference type="PANTHER" id="PTHR47964:SF1">
    <property type="entry name" value="ATP-DEPENDENT DNA HELICASE HOMOLOG RECG, CHLOROPLASTIC"/>
    <property type="match status" value="1"/>
</dbReference>